<evidence type="ECO:0000256" key="11">
    <source>
        <dbReference type="ARBA" id="ARBA00023268"/>
    </source>
</evidence>
<dbReference type="EC" id="4.2.99.18" evidence="2"/>
<evidence type="ECO:0000256" key="2">
    <source>
        <dbReference type="ARBA" id="ARBA00012720"/>
    </source>
</evidence>
<evidence type="ECO:0000256" key="3">
    <source>
        <dbReference type="ARBA" id="ARBA00022723"/>
    </source>
</evidence>
<dbReference type="AlphaFoldDB" id="A0A928Z5Z0"/>
<organism evidence="16 17">
    <name type="scientific">Romeriopsis navalis LEGE 11480</name>
    <dbReference type="NCBI Taxonomy" id="2777977"/>
    <lineage>
        <taxon>Bacteria</taxon>
        <taxon>Bacillati</taxon>
        <taxon>Cyanobacteriota</taxon>
        <taxon>Cyanophyceae</taxon>
        <taxon>Leptolyngbyales</taxon>
        <taxon>Leptolyngbyaceae</taxon>
        <taxon>Romeriopsis</taxon>
        <taxon>Romeriopsis navalis</taxon>
    </lineage>
</organism>
<dbReference type="GO" id="GO:0006284">
    <property type="term" value="P:base-excision repair"/>
    <property type="evidence" value="ECO:0007669"/>
    <property type="project" value="InterPro"/>
</dbReference>
<keyword evidence="9" id="KW-0234">DNA repair</keyword>
<keyword evidence="3" id="KW-0479">Metal-binding</keyword>
<dbReference type="InterPro" id="IPR010979">
    <property type="entry name" value="Ribosomal_uS13-like_H2TH"/>
</dbReference>
<keyword evidence="6" id="KW-0378">Hydrolase</keyword>
<keyword evidence="5 13" id="KW-0863">Zinc-finger</keyword>
<dbReference type="SUPFAM" id="SSF57716">
    <property type="entry name" value="Glucocorticoid receptor-like (DNA-binding domain)"/>
    <property type="match status" value="1"/>
</dbReference>
<evidence type="ECO:0000313" key="17">
    <source>
        <dbReference type="Proteomes" id="UP000625316"/>
    </source>
</evidence>
<evidence type="ECO:0000256" key="4">
    <source>
        <dbReference type="ARBA" id="ARBA00022763"/>
    </source>
</evidence>
<dbReference type="SUPFAM" id="SSF81624">
    <property type="entry name" value="N-terminal domain of MutM-like DNA repair proteins"/>
    <property type="match status" value="1"/>
</dbReference>
<evidence type="ECO:0000256" key="7">
    <source>
        <dbReference type="ARBA" id="ARBA00022833"/>
    </source>
</evidence>
<keyword evidence="10 16" id="KW-0456">Lyase</keyword>
<keyword evidence="17" id="KW-1185">Reference proteome</keyword>
<gene>
    <name evidence="16" type="primary">nei</name>
    <name evidence="16" type="ORF">IQ266_20020</name>
</gene>
<dbReference type="PANTHER" id="PTHR42697">
    <property type="entry name" value="ENDONUCLEASE 8"/>
    <property type="match status" value="1"/>
</dbReference>
<dbReference type="SMART" id="SM01232">
    <property type="entry name" value="H2TH"/>
    <property type="match status" value="1"/>
</dbReference>
<dbReference type="GO" id="GO:0000703">
    <property type="term" value="F:oxidized pyrimidine nucleobase lesion DNA N-glycosylase activity"/>
    <property type="evidence" value="ECO:0007669"/>
    <property type="project" value="TreeGrafter"/>
</dbReference>
<evidence type="ECO:0000256" key="6">
    <source>
        <dbReference type="ARBA" id="ARBA00022801"/>
    </source>
</evidence>
<accession>A0A928Z5Z0</accession>
<comment type="caution">
    <text evidence="16">The sequence shown here is derived from an EMBL/GenBank/DDBJ whole genome shotgun (WGS) entry which is preliminary data.</text>
</comment>
<reference evidence="16" key="1">
    <citation type="submission" date="2020-10" db="EMBL/GenBank/DDBJ databases">
        <authorList>
            <person name="Castelo-Branco R."/>
            <person name="Eusebio N."/>
            <person name="Adriana R."/>
            <person name="Vieira A."/>
            <person name="Brugerolle De Fraissinette N."/>
            <person name="Rezende De Castro R."/>
            <person name="Schneider M.P."/>
            <person name="Vasconcelos V."/>
            <person name="Leao P.N."/>
        </authorList>
    </citation>
    <scope>NUCLEOTIDE SEQUENCE</scope>
    <source>
        <strain evidence="16">LEGE 11480</strain>
    </source>
</reference>
<evidence type="ECO:0000259" key="14">
    <source>
        <dbReference type="PROSITE" id="PS51066"/>
    </source>
</evidence>
<dbReference type="Gene3D" id="3.20.190.10">
    <property type="entry name" value="MutM-like, N-terminal"/>
    <property type="match status" value="1"/>
</dbReference>
<comment type="similarity">
    <text evidence="1">Belongs to the FPG family.</text>
</comment>
<dbReference type="InterPro" id="IPR000214">
    <property type="entry name" value="Znf_DNA_glyclase/AP_lyase"/>
</dbReference>
<dbReference type="NCBIfam" id="NF007763">
    <property type="entry name" value="PRK10445.1"/>
    <property type="match status" value="1"/>
</dbReference>
<keyword evidence="7" id="KW-0862">Zinc</keyword>
<dbReference type="PANTHER" id="PTHR42697:SF1">
    <property type="entry name" value="ENDONUCLEASE 8"/>
    <property type="match status" value="1"/>
</dbReference>
<evidence type="ECO:0000259" key="15">
    <source>
        <dbReference type="PROSITE" id="PS51068"/>
    </source>
</evidence>
<keyword evidence="16" id="KW-0540">Nuclease</keyword>
<dbReference type="SMART" id="SM00898">
    <property type="entry name" value="Fapy_DNA_glyco"/>
    <property type="match status" value="1"/>
</dbReference>
<dbReference type="EMBL" id="JADEXQ010000085">
    <property type="protein sequence ID" value="MBE9032028.1"/>
    <property type="molecule type" value="Genomic_DNA"/>
</dbReference>
<evidence type="ECO:0000256" key="8">
    <source>
        <dbReference type="ARBA" id="ARBA00023125"/>
    </source>
</evidence>
<dbReference type="InterPro" id="IPR015886">
    <property type="entry name" value="H2TH_FPG"/>
</dbReference>
<evidence type="ECO:0000256" key="13">
    <source>
        <dbReference type="PROSITE-ProRule" id="PRU00391"/>
    </source>
</evidence>
<dbReference type="InterPro" id="IPR012319">
    <property type="entry name" value="FPG_cat"/>
</dbReference>
<dbReference type="PROSITE" id="PS51068">
    <property type="entry name" value="FPG_CAT"/>
    <property type="match status" value="1"/>
</dbReference>
<sequence length="277" mass="31675">MPEGPEIKRAADRIAKAIVNQPLTEVFFAFEGLKSYEAAFLESQVVSVQPRGKALLTRFTNQLSIYSHNQLYGVWYVKRAGNYPDTNRQLRLAIHTAKKSALLYSASDIYVLNDDEIAGHPFLKKLGPDLLDERTTFDEIYDRYTDAKFRRRGLGGLLLNQEFLCGPGNYLRSEILFVAGVWPWARPIDCTDQQLQQLAEASLAVTRQSYQTNGITNSLDIANDLKAKGETRRMYRHWVFSRWGKGCYRCGDVIRKETIANRRLYYCPTCQPDLSVT</sequence>
<feature type="domain" description="Formamidopyrimidine-DNA glycosylase catalytic" evidence="15">
    <location>
        <begin position="2"/>
        <end position="90"/>
    </location>
</feature>
<dbReference type="GO" id="GO:0008270">
    <property type="term" value="F:zinc ion binding"/>
    <property type="evidence" value="ECO:0007669"/>
    <property type="project" value="UniProtKB-KW"/>
</dbReference>
<keyword evidence="11" id="KW-0511">Multifunctional enzyme</keyword>
<dbReference type="GO" id="GO:0003684">
    <property type="term" value="F:damaged DNA binding"/>
    <property type="evidence" value="ECO:0007669"/>
    <property type="project" value="InterPro"/>
</dbReference>
<keyword evidence="8" id="KW-0238">DNA-binding</keyword>
<evidence type="ECO:0000256" key="12">
    <source>
        <dbReference type="ARBA" id="ARBA00023295"/>
    </source>
</evidence>
<proteinExistence type="inferred from homology"/>
<dbReference type="SUPFAM" id="SSF46946">
    <property type="entry name" value="S13-like H2TH domain"/>
    <property type="match status" value="1"/>
</dbReference>
<evidence type="ECO:0000256" key="10">
    <source>
        <dbReference type="ARBA" id="ARBA00023239"/>
    </source>
</evidence>
<name>A0A928Z5Z0_9CYAN</name>
<dbReference type="InterPro" id="IPR035937">
    <property type="entry name" value="FPG_N"/>
</dbReference>
<keyword evidence="16" id="KW-0255">Endonuclease</keyword>
<dbReference type="Gene3D" id="1.10.8.50">
    <property type="match status" value="1"/>
</dbReference>
<dbReference type="GO" id="GO:0140078">
    <property type="term" value="F:class I DNA-(apurinic or apyrimidinic site) endonuclease activity"/>
    <property type="evidence" value="ECO:0007669"/>
    <property type="project" value="UniProtKB-EC"/>
</dbReference>
<evidence type="ECO:0000256" key="5">
    <source>
        <dbReference type="ARBA" id="ARBA00022771"/>
    </source>
</evidence>
<evidence type="ECO:0000313" key="16">
    <source>
        <dbReference type="EMBL" id="MBE9032028.1"/>
    </source>
</evidence>
<keyword evidence="4" id="KW-0227">DNA damage</keyword>
<keyword evidence="12" id="KW-0326">Glycosidase</keyword>
<evidence type="ECO:0000256" key="1">
    <source>
        <dbReference type="ARBA" id="ARBA00009409"/>
    </source>
</evidence>
<dbReference type="RefSeq" id="WP_264326854.1">
    <property type="nucleotide sequence ID" value="NZ_JADEXQ010000085.1"/>
</dbReference>
<dbReference type="PROSITE" id="PS51066">
    <property type="entry name" value="ZF_FPG_2"/>
    <property type="match status" value="1"/>
</dbReference>
<dbReference type="Pfam" id="PF01149">
    <property type="entry name" value="Fapy_DNA_glyco"/>
    <property type="match status" value="1"/>
</dbReference>
<dbReference type="Proteomes" id="UP000625316">
    <property type="component" value="Unassembled WGS sequence"/>
</dbReference>
<protein>
    <recommendedName>
        <fullName evidence="2">DNA-(apurinic or apyrimidinic site) lyase</fullName>
        <ecNumber evidence="2">4.2.99.18</ecNumber>
    </recommendedName>
</protein>
<feature type="domain" description="FPG-type" evidence="14">
    <location>
        <begin position="238"/>
        <end position="272"/>
    </location>
</feature>
<evidence type="ECO:0000256" key="9">
    <source>
        <dbReference type="ARBA" id="ARBA00023204"/>
    </source>
</evidence>